<dbReference type="Proteomes" id="UP000790377">
    <property type="component" value="Unassembled WGS sequence"/>
</dbReference>
<proteinExistence type="predicted"/>
<feature type="non-terminal residue" evidence="1">
    <location>
        <position position="536"/>
    </location>
</feature>
<gene>
    <name evidence="1" type="ORF">BJ138DRAFT_1200389</name>
</gene>
<dbReference type="EMBL" id="MU269454">
    <property type="protein sequence ID" value="KAH7902860.1"/>
    <property type="molecule type" value="Genomic_DNA"/>
</dbReference>
<feature type="non-terminal residue" evidence="1">
    <location>
        <position position="1"/>
    </location>
</feature>
<reference evidence="1" key="1">
    <citation type="journal article" date="2021" name="New Phytol.">
        <title>Evolutionary innovations through gain and loss of genes in the ectomycorrhizal Boletales.</title>
        <authorList>
            <person name="Wu G."/>
            <person name="Miyauchi S."/>
            <person name="Morin E."/>
            <person name="Kuo A."/>
            <person name="Drula E."/>
            <person name="Varga T."/>
            <person name="Kohler A."/>
            <person name="Feng B."/>
            <person name="Cao Y."/>
            <person name="Lipzen A."/>
            <person name="Daum C."/>
            <person name="Hundley H."/>
            <person name="Pangilinan J."/>
            <person name="Johnson J."/>
            <person name="Barry K."/>
            <person name="LaButti K."/>
            <person name="Ng V."/>
            <person name="Ahrendt S."/>
            <person name="Min B."/>
            <person name="Choi I.G."/>
            <person name="Park H."/>
            <person name="Plett J.M."/>
            <person name="Magnuson J."/>
            <person name="Spatafora J.W."/>
            <person name="Nagy L.G."/>
            <person name="Henrissat B."/>
            <person name="Grigoriev I.V."/>
            <person name="Yang Z.L."/>
            <person name="Xu J."/>
            <person name="Martin F.M."/>
        </authorList>
    </citation>
    <scope>NUCLEOTIDE SEQUENCE</scope>
    <source>
        <strain evidence="1">ATCC 28755</strain>
    </source>
</reference>
<name>A0ACB7ZNT7_9AGAM</name>
<evidence type="ECO:0000313" key="1">
    <source>
        <dbReference type="EMBL" id="KAH7902860.1"/>
    </source>
</evidence>
<protein>
    <submittedName>
        <fullName evidence="1">Uncharacterized protein</fullName>
    </submittedName>
</protein>
<accession>A0ACB7ZNT7</accession>
<sequence length="536" mass="60418">LNAAQSQQFNYTCENTTGLDFVYALPDPGGIACPNPTPRGVIDAIPTPPIVSAIQSPLPLVCGERRAPAPAPFFTRFPSQLASTTARADLEPEEPERYAAAEYEDERLRNHGDHNDADEVEMRENEWDTSSSDTMSDVAPDSAYTTTTITTAASEYTHPHARIPALVPDNIRAAFDQATRVIRERTRCENEAHRARVESQTYLDDETYKSRRQQANNEDLHLLYPSEDEVHEGSNIGDDIYERSACATPAWSPVRSNCDSDEDDDMYALPPSNDPANVVDDVEMPDHGAAFVFHTNAAQVSPSIAAQTHAFNAAFAHNANISDEYANPYRNENSAQRQHHEVYVDQLRHDIFGDESEISSSDTASQYGFENENQTSEAHIRARQDEAIIRDAGFKGLEEIHKYSALVMHRFDGEQANQAVRGLRTRLLTRYFDTLALRRLIVDLIHDIHFMMPECQRIECEKEDLCVLMHDQGLVQFMHVSRREFFKLRAPACNVLFKDEEVSFLRSAVGIFRVYGYEALSDQIDTLLQLSLPDED</sequence>
<comment type="caution">
    <text evidence="1">The sequence shown here is derived from an EMBL/GenBank/DDBJ whole genome shotgun (WGS) entry which is preliminary data.</text>
</comment>
<evidence type="ECO:0000313" key="2">
    <source>
        <dbReference type="Proteomes" id="UP000790377"/>
    </source>
</evidence>
<organism evidence="1 2">
    <name type="scientific">Hygrophoropsis aurantiaca</name>
    <dbReference type="NCBI Taxonomy" id="72124"/>
    <lineage>
        <taxon>Eukaryota</taxon>
        <taxon>Fungi</taxon>
        <taxon>Dikarya</taxon>
        <taxon>Basidiomycota</taxon>
        <taxon>Agaricomycotina</taxon>
        <taxon>Agaricomycetes</taxon>
        <taxon>Agaricomycetidae</taxon>
        <taxon>Boletales</taxon>
        <taxon>Coniophorineae</taxon>
        <taxon>Hygrophoropsidaceae</taxon>
        <taxon>Hygrophoropsis</taxon>
    </lineage>
</organism>
<keyword evidence="2" id="KW-1185">Reference proteome</keyword>